<name>A0ACB8ABA0_9AGAM</name>
<reference evidence="1" key="1">
    <citation type="journal article" date="2021" name="New Phytol.">
        <title>Evolutionary innovations through gain and loss of genes in the ectomycorrhizal Boletales.</title>
        <authorList>
            <person name="Wu G."/>
            <person name="Miyauchi S."/>
            <person name="Morin E."/>
            <person name="Kuo A."/>
            <person name="Drula E."/>
            <person name="Varga T."/>
            <person name="Kohler A."/>
            <person name="Feng B."/>
            <person name="Cao Y."/>
            <person name="Lipzen A."/>
            <person name="Daum C."/>
            <person name="Hundley H."/>
            <person name="Pangilinan J."/>
            <person name="Johnson J."/>
            <person name="Barry K."/>
            <person name="LaButti K."/>
            <person name="Ng V."/>
            <person name="Ahrendt S."/>
            <person name="Min B."/>
            <person name="Choi I.G."/>
            <person name="Park H."/>
            <person name="Plett J.M."/>
            <person name="Magnuson J."/>
            <person name="Spatafora J.W."/>
            <person name="Nagy L.G."/>
            <person name="Henrissat B."/>
            <person name="Grigoriev I.V."/>
            <person name="Yang Z.L."/>
            <person name="Xu J."/>
            <person name="Martin F.M."/>
        </authorList>
    </citation>
    <scope>NUCLEOTIDE SEQUENCE</scope>
    <source>
        <strain evidence="1">ATCC 28755</strain>
    </source>
</reference>
<accession>A0ACB8ABA0</accession>
<organism evidence="1 2">
    <name type="scientific">Hygrophoropsis aurantiaca</name>
    <dbReference type="NCBI Taxonomy" id="72124"/>
    <lineage>
        <taxon>Eukaryota</taxon>
        <taxon>Fungi</taxon>
        <taxon>Dikarya</taxon>
        <taxon>Basidiomycota</taxon>
        <taxon>Agaricomycotina</taxon>
        <taxon>Agaricomycetes</taxon>
        <taxon>Agaricomycetidae</taxon>
        <taxon>Boletales</taxon>
        <taxon>Coniophorineae</taxon>
        <taxon>Hygrophoropsidaceae</taxon>
        <taxon>Hygrophoropsis</taxon>
    </lineage>
</organism>
<evidence type="ECO:0000313" key="2">
    <source>
        <dbReference type="Proteomes" id="UP000790377"/>
    </source>
</evidence>
<keyword evidence="2" id="KW-1185">Reference proteome</keyword>
<proteinExistence type="predicted"/>
<evidence type="ECO:0000313" key="1">
    <source>
        <dbReference type="EMBL" id="KAH7910481.1"/>
    </source>
</evidence>
<sequence>MELNPLAQEFVNFLGKELESTRAELLKARSRNNTGHTGSYPCRDHKDKIRTLQNEIIQLKAQNEELQNLLRDRREESRESLVKQEPGRDLVPHYHDNESINQMQQQLAEVLDEEYIRATSDFQDEIESLRLKYENAKEEKLECQEVIGKLNSQLQKYSGSERDLEGKTSWRKECLPTTLLDDIKYGPIAGQPKLSANTPFCRSKSLQIPQLALSACTSDGILECRSNQVQWSRYRTALCVLLGPAFQYHPENPKRSWQKAKPILDMGQKKDMVYRNNSGWHYMGTYERITPVYSISMDTMKSLKCLADSNIAFSQIIPRKNLLSSTQQGMLRDLCDSGILMFEFFGLKCVDYNEGLGDALADSFSQHAQQKPAGKRKRAQDNDAGPKNKKKKS</sequence>
<dbReference type="Proteomes" id="UP000790377">
    <property type="component" value="Unassembled WGS sequence"/>
</dbReference>
<protein>
    <submittedName>
        <fullName evidence="1">Uncharacterized protein</fullName>
    </submittedName>
</protein>
<dbReference type="EMBL" id="MU267712">
    <property type="protein sequence ID" value="KAH7910481.1"/>
    <property type="molecule type" value="Genomic_DNA"/>
</dbReference>
<gene>
    <name evidence="1" type="ORF">BJ138DRAFT_1114079</name>
</gene>
<comment type="caution">
    <text evidence="1">The sequence shown here is derived from an EMBL/GenBank/DDBJ whole genome shotgun (WGS) entry which is preliminary data.</text>
</comment>